<evidence type="ECO:0000256" key="3">
    <source>
        <dbReference type="ARBA" id="ARBA00023163"/>
    </source>
</evidence>
<dbReference type="InterPro" id="IPR050707">
    <property type="entry name" value="HTH_MetabolicPath_Reg"/>
</dbReference>
<keyword evidence="1" id="KW-0805">Transcription regulation</keyword>
<keyword evidence="6" id="KW-1185">Reference proteome</keyword>
<gene>
    <name evidence="5" type="ORF">DX908_13905</name>
</gene>
<dbReference type="RefSeq" id="WP_116392899.1">
    <property type="nucleotide sequence ID" value="NZ_QUQO01000001.1"/>
</dbReference>
<dbReference type="SUPFAM" id="SSF55781">
    <property type="entry name" value="GAF domain-like"/>
    <property type="match status" value="1"/>
</dbReference>
<dbReference type="Pfam" id="PF01614">
    <property type="entry name" value="IclR_C"/>
    <property type="match status" value="1"/>
</dbReference>
<evidence type="ECO:0000313" key="6">
    <source>
        <dbReference type="Proteomes" id="UP000264589"/>
    </source>
</evidence>
<dbReference type="SUPFAM" id="SSF46785">
    <property type="entry name" value="Winged helix' DNA-binding domain"/>
    <property type="match status" value="1"/>
</dbReference>
<dbReference type="GO" id="GO:0045892">
    <property type="term" value="P:negative regulation of DNA-templated transcription"/>
    <property type="evidence" value="ECO:0007669"/>
    <property type="project" value="TreeGrafter"/>
</dbReference>
<dbReference type="GO" id="GO:0003700">
    <property type="term" value="F:DNA-binding transcription factor activity"/>
    <property type="evidence" value="ECO:0007669"/>
    <property type="project" value="TreeGrafter"/>
</dbReference>
<dbReference type="InterPro" id="IPR014757">
    <property type="entry name" value="Tscrpt_reg_IclR_C"/>
</dbReference>
<dbReference type="EMBL" id="QUQO01000001">
    <property type="protein sequence ID" value="RFB06265.1"/>
    <property type="molecule type" value="Genomic_DNA"/>
</dbReference>
<dbReference type="Gene3D" id="1.10.10.10">
    <property type="entry name" value="Winged helix-like DNA-binding domain superfamily/Winged helix DNA-binding domain"/>
    <property type="match status" value="1"/>
</dbReference>
<dbReference type="GO" id="GO:0003677">
    <property type="term" value="F:DNA binding"/>
    <property type="evidence" value="ECO:0007669"/>
    <property type="project" value="UniProtKB-KW"/>
</dbReference>
<dbReference type="Gene3D" id="3.30.450.40">
    <property type="match status" value="1"/>
</dbReference>
<dbReference type="InterPro" id="IPR036390">
    <property type="entry name" value="WH_DNA-bd_sf"/>
</dbReference>
<keyword evidence="3" id="KW-0804">Transcription</keyword>
<sequence>MSGALDPKKIKSAQRVLEVLEYFNRDRRECTVMDIARTYGYPQSSTSELLSCLVALGYLRRDIWARTYKPAARVAMIGAWIQPHLFRNGALFSLIDEVVEDTGCSVMVSSRVGVSAQVFHISGPEGVDTEYAVGEQLSLLHSAPGQLLVSTERSAELRKLVHRLNAETDEEHQVRPSEYQELIEQVVSEGWSSVLDEGHGVELVSVLLPLTAEDETLVVSVCLDAAVADERRDDVVQTIRGAIARNLDPERAAARDDIHYLHRVS</sequence>
<dbReference type="Proteomes" id="UP000264589">
    <property type="component" value="Unassembled WGS sequence"/>
</dbReference>
<dbReference type="OrthoDB" id="1634354at2"/>
<reference evidence="5 6" key="1">
    <citation type="submission" date="2018-08" db="EMBL/GenBank/DDBJ databases">
        <title>Parvularcula sp. SM1705, isolated from surface water of the South Sea China.</title>
        <authorList>
            <person name="Sun L."/>
        </authorList>
    </citation>
    <scope>NUCLEOTIDE SEQUENCE [LARGE SCALE GENOMIC DNA]</scope>
    <source>
        <strain evidence="5 6">SM1705</strain>
    </source>
</reference>
<dbReference type="PANTHER" id="PTHR30136:SF35">
    <property type="entry name" value="HTH-TYPE TRANSCRIPTIONAL REGULATOR RV1719"/>
    <property type="match status" value="1"/>
</dbReference>
<comment type="caution">
    <text evidence="5">The sequence shown here is derived from an EMBL/GenBank/DDBJ whole genome shotgun (WGS) entry which is preliminary data.</text>
</comment>
<feature type="domain" description="HTH iclR-type" evidence="4">
    <location>
        <begin position="10"/>
        <end position="72"/>
    </location>
</feature>
<dbReference type="InterPro" id="IPR005471">
    <property type="entry name" value="Tscrpt_reg_IclR_N"/>
</dbReference>
<dbReference type="FunCoup" id="A0A371RLC4">
    <property type="interactions" value="203"/>
</dbReference>
<dbReference type="Pfam" id="PF09339">
    <property type="entry name" value="HTH_IclR"/>
    <property type="match status" value="1"/>
</dbReference>
<accession>A0A371RLC4</accession>
<protein>
    <submittedName>
        <fullName evidence="5">IclR family transcriptional regulator</fullName>
    </submittedName>
</protein>
<keyword evidence="2" id="KW-0238">DNA-binding</keyword>
<dbReference type="InterPro" id="IPR036388">
    <property type="entry name" value="WH-like_DNA-bd_sf"/>
</dbReference>
<evidence type="ECO:0000313" key="5">
    <source>
        <dbReference type="EMBL" id="RFB06265.1"/>
    </source>
</evidence>
<name>A0A371RLC4_9PROT</name>
<proteinExistence type="predicted"/>
<dbReference type="InParanoid" id="A0A371RLC4"/>
<dbReference type="PROSITE" id="PS51077">
    <property type="entry name" value="HTH_ICLR"/>
    <property type="match status" value="1"/>
</dbReference>
<organism evidence="5 6">
    <name type="scientific">Parvularcula marina</name>
    <dbReference type="NCBI Taxonomy" id="2292771"/>
    <lineage>
        <taxon>Bacteria</taxon>
        <taxon>Pseudomonadati</taxon>
        <taxon>Pseudomonadota</taxon>
        <taxon>Alphaproteobacteria</taxon>
        <taxon>Parvularculales</taxon>
        <taxon>Parvularculaceae</taxon>
        <taxon>Parvularcula</taxon>
    </lineage>
</organism>
<dbReference type="AlphaFoldDB" id="A0A371RLC4"/>
<evidence type="ECO:0000256" key="2">
    <source>
        <dbReference type="ARBA" id="ARBA00023125"/>
    </source>
</evidence>
<evidence type="ECO:0000259" key="4">
    <source>
        <dbReference type="PROSITE" id="PS51077"/>
    </source>
</evidence>
<dbReference type="InterPro" id="IPR029016">
    <property type="entry name" value="GAF-like_dom_sf"/>
</dbReference>
<evidence type="ECO:0000256" key="1">
    <source>
        <dbReference type="ARBA" id="ARBA00023015"/>
    </source>
</evidence>
<dbReference type="PANTHER" id="PTHR30136">
    <property type="entry name" value="HELIX-TURN-HELIX TRANSCRIPTIONAL REGULATOR, ICLR FAMILY"/>
    <property type="match status" value="1"/>
</dbReference>